<reference evidence="1 2" key="1">
    <citation type="submission" date="2017-05" db="EMBL/GenBank/DDBJ databases">
        <title>Vagococcus spp. assemblies.</title>
        <authorList>
            <person name="Gulvik C.A."/>
        </authorList>
    </citation>
    <scope>NUCLEOTIDE SEQUENCE [LARGE SCALE GENOMIC DNA]</scope>
    <source>
        <strain evidence="1 2">DSM 24756</strain>
    </source>
</reference>
<keyword evidence="2" id="KW-1185">Reference proteome</keyword>
<sequence>MSKHKRTAEELEKLIKKVKNDFPLHHRKISEITIEPTLTPKEAIQVAKTYHKKTFTDPDKLNGTVNEDINQLLFDEAYTFKIDPNDRDNDDIRPAWRVTVDLPDNPFLMEEYTLIVSDKDKKVMGILSPNGHPVYEGNEFTDEDIEYVMSEDDHVE</sequence>
<name>A0A430AKB3_9ENTE</name>
<comment type="caution">
    <text evidence="1">The sequence shown here is derived from an EMBL/GenBank/DDBJ whole genome shotgun (WGS) entry which is preliminary data.</text>
</comment>
<dbReference type="AlphaFoldDB" id="A0A430AKB3"/>
<dbReference type="Proteomes" id="UP000288669">
    <property type="component" value="Unassembled WGS sequence"/>
</dbReference>
<dbReference type="EMBL" id="NGJZ01000001">
    <property type="protein sequence ID" value="RSU08551.1"/>
    <property type="molecule type" value="Genomic_DNA"/>
</dbReference>
<gene>
    <name evidence="1" type="ORF">CBF30_04785</name>
</gene>
<organism evidence="1 2">
    <name type="scientific">Vagococcus entomophilus</name>
    <dbReference type="NCBI Taxonomy" id="1160095"/>
    <lineage>
        <taxon>Bacteria</taxon>
        <taxon>Bacillati</taxon>
        <taxon>Bacillota</taxon>
        <taxon>Bacilli</taxon>
        <taxon>Lactobacillales</taxon>
        <taxon>Enterococcaceae</taxon>
        <taxon>Vagococcus</taxon>
    </lineage>
</organism>
<evidence type="ECO:0000313" key="1">
    <source>
        <dbReference type="EMBL" id="RSU08551.1"/>
    </source>
</evidence>
<dbReference type="RefSeq" id="WP_126823246.1">
    <property type="nucleotide sequence ID" value="NZ_JBHLWU010000001.1"/>
</dbReference>
<protein>
    <submittedName>
        <fullName evidence="1">Uncharacterized protein</fullName>
    </submittedName>
</protein>
<dbReference type="OrthoDB" id="2657751at2"/>
<accession>A0A430AKB3</accession>
<proteinExistence type="predicted"/>
<evidence type="ECO:0000313" key="2">
    <source>
        <dbReference type="Proteomes" id="UP000288669"/>
    </source>
</evidence>